<protein>
    <submittedName>
        <fullName evidence="1">Uncharacterized protein</fullName>
    </submittedName>
</protein>
<organism evidence="1 2">
    <name type="scientific">Mycobacterium phage 40AC</name>
    <dbReference type="NCBI Taxonomy" id="1458717"/>
    <lineage>
        <taxon>Viruses</taxon>
        <taxon>Duplodnaviria</taxon>
        <taxon>Heunggongvirae</taxon>
        <taxon>Uroviricota</taxon>
        <taxon>Caudoviricetes</taxon>
        <taxon>Santafevirus</taxon>
        <taxon>Santafevirus sf40AC</taxon>
    </lineage>
</organism>
<name>W8E916_9CAUD</name>
<dbReference type="Pfam" id="PF17471">
    <property type="entry name" value="GP63"/>
    <property type="match status" value="1"/>
</dbReference>
<dbReference type="OrthoDB" id="19170at10239"/>
<dbReference type="InterPro" id="IPR035341">
    <property type="entry name" value="Gp63"/>
</dbReference>
<dbReference type="Proteomes" id="UP000201360">
    <property type="component" value="Segment"/>
</dbReference>
<sequence length="76" mass="8497">MNPSMMPKKVNPIRTQVLGGLIETKAVSSTFKKVVKGDDGKETVVSIKRTRQGLRYPLAQNVSDENVDRLAKRWIA</sequence>
<proteinExistence type="predicted"/>
<dbReference type="RefSeq" id="YP_009009899.1">
    <property type="nucleotide sequence ID" value="NC_023607.1"/>
</dbReference>
<evidence type="ECO:0000313" key="2">
    <source>
        <dbReference type="Proteomes" id="UP000201360"/>
    </source>
</evidence>
<evidence type="ECO:0000313" key="1">
    <source>
        <dbReference type="EMBL" id="AHJ86429.1"/>
    </source>
</evidence>
<gene>
    <name evidence="1" type="ORF">40AC_66</name>
</gene>
<dbReference type="KEGG" id="vg:18506301"/>
<keyword evidence="2" id="KW-1185">Reference proteome</keyword>
<accession>W8E916</accession>
<dbReference type="EMBL" id="KJ192196">
    <property type="protein sequence ID" value="AHJ86429.1"/>
    <property type="molecule type" value="Genomic_DNA"/>
</dbReference>
<reference evidence="1 2" key="1">
    <citation type="journal article" date="2014" name="Genome Announc.">
        <title>Complete genome sequences of nine mycobacteriophages.</title>
        <authorList>
            <person name="Franceschelli J.J."/>
            <person name="Suarez C.A."/>
            <person name="Teran L."/>
            <person name="Raya R.R."/>
            <person name="Morbidoni H.R."/>
        </authorList>
    </citation>
    <scope>NUCLEOTIDE SEQUENCE [LARGE SCALE GENOMIC DNA]</scope>
</reference>